<evidence type="ECO:0000259" key="3">
    <source>
        <dbReference type="SMART" id="SM01117"/>
    </source>
</evidence>
<protein>
    <submittedName>
        <fullName evidence="5">Membrane-associated progesterone receptor component 1 isoform X3</fullName>
    </submittedName>
</protein>
<feature type="region of interest" description="Disordered" evidence="2">
    <location>
        <begin position="273"/>
        <end position="294"/>
    </location>
</feature>
<evidence type="ECO:0000313" key="4">
    <source>
        <dbReference type="Proteomes" id="UP000001819"/>
    </source>
</evidence>
<keyword evidence="4" id="KW-1185">Reference proteome</keyword>
<dbReference type="PANTHER" id="PTHR10281">
    <property type="entry name" value="MEMBRANE-ASSOCIATED PROGESTERONE RECEPTOR COMPONENT-RELATED"/>
    <property type="match status" value="1"/>
</dbReference>
<dbReference type="AlphaFoldDB" id="A0A6I8W9M6"/>
<dbReference type="SMART" id="SM01117">
    <property type="entry name" value="Cyt-b5"/>
    <property type="match status" value="1"/>
</dbReference>
<dbReference type="InterPro" id="IPR050577">
    <property type="entry name" value="MAPR/NEUFC/NENF-like"/>
</dbReference>
<dbReference type="GO" id="GO:0016020">
    <property type="term" value="C:membrane"/>
    <property type="evidence" value="ECO:0007669"/>
    <property type="project" value="TreeGrafter"/>
</dbReference>
<dbReference type="InterPro" id="IPR001199">
    <property type="entry name" value="Cyt_B5-like_heme/steroid-bd"/>
</dbReference>
<dbReference type="Gene3D" id="3.10.120.10">
    <property type="entry name" value="Cytochrome b5-like heme/steroid binding domain"/>
    <property type="match status" value="1"/>
</dbReference>
<dbReference type="Pfam" id="PF00173">
    <property type="entry name" value="Cyt-b5"/>
    <property type="match status" value="1"/>
</dbReference>
<accession>A0A6I8W9M6</accession>
<gene>
    <name evidence="5" type="primary">MSBP</name>
</gene>
<dbReference type="SUPFAM" id="SSF55856">
    <property type="entry name" value="Cytochrome b5-like heme/steroid binding domain"/>
    <property type="match status" value="1"/>
</dbReference>
<evidence type="ECO:0000256" key="1">
    <source>
        <dbReference type="ARBA" id="ARBA00038357"/>
    </source>
</evidence>
<feature type="domain" description="Cytochrome b5 heme-binding" evidence="3">
    <location>
        <begin position="99"/>
        <end position="197"/>
    </location>
</feature>
<comment type="similarity">
    <text evidence="1">Belongs to the cytochrome b5 family. MAPR subfamily.</text>
</comment>
<dbReference type="GO" id="GO:0005783">
    <property type="term" value="C:endoplasmic reticulum"/>
    <property type="evidence" value="ECO:0007669"/>
    <property type="project" value="TreeGrafter"/>
</dbReference>
<dbReference type="ExpressionAtlas" id="A0A6I8W9M6">
    <property type="expression patterns" value="baseline"/>
</dbReference>
<keyword evidence="5" id="KW-0675">Receptor</keyword>
<dbReference type="Proteomes" id="UP000001819">
    <property type="component" value="Chromosome X"/>
</dbReference>
<dbReference type="Bgee" id="FBgn0081501">
    <property type="expression patterns" value="Expressed in female reproductive system and 2 other cell types or tissues"/>
</dbReference>
<reference evidence="5" key="1">
    <citation type="submission" date="2025-08" db="UniProtKB">
        <authorList>
            <consortium name="RefSeq"/>
        </authorList>
    </citation>
    <scope>IDENTIFICATION</scope>
    <source>
        <strain evidence="5">MV-25-SWS-2005</strain>
        <tissue evidence="5">Whole body</tissue>
    </source>
</reference>
<proteinExistence type="inferred from homology"/>
<organism evidence="4 5">
    <name type="scientific">Drosophila pseudoobscura pseudoobscura</name>
    <name type="common">Fruit fly</name>
    <dbReference type="NCBI Taxonomy" id="46245"/>
    <lineage>
        <taxon>Eukaryota</taxon>
        <taxon>Metazoa</taxon>
        <taxon>Ecdysozoa</taxon>
        <taxon>Arthropoda</taxon>
        <taxon>Hexapoda</taxon>
        <taxon>Insecta</taxon>
        <taxon>Pterygota</taxon>
        <taxon>Neoptera</taxon>
        <taxon>Endopterygota</taxon>
        <taxon>Diptera</taxon>
        <taxon>Brachycera</taxon>
        <taxon>Muscomorpha</taxon>
        <taxon>Ephydroidea</taxon>
        <taxon>Drosophilidae</taxon>
        <taxon>Drosophila</taxon>
        <taxon>Sophophora</taxon>
    </lineage>
</organism>
<feature type="compositionally biased region" description="Polar residues" evidence="2">
    <location>
        <begin position="273"/>
        <end position="286"/>
    </location>
</feature>
<dbReference type="FunFam" id="3.10.120.10:FF:000003">
    <property type="entry name" value="membrane-associated progesterone receptor component 1"/>
    <property type="match status" value="1"/>
</dbReference>
<dbReference type="PANTHER" id="PTHR10281:SF106">
    <property type="entry name" value="IP06960P-RELATED"/>
    <property type="match status" value="1"/>
</dbReference>
<dbReference type="InterPro" id="IPR036400">
    <property type="entry name" value="Cyt_B5-like_heme/steroid_sf"/>
</dbReference>
<evidence type="ECO:0000256" key="2">
    <source>
        <dbReference type="SAM" id="MobiDB-lite"/>
    </source>
</evidence>
<evidence type="ECO:0000313" key="5">
    <source>
        <dbReference type="RefSeq" id="XP_033240088.1"/>
    </source>
</evidence>
<sequence>MPFEEQNCAKMNLLRKEAVNMDSTQNLGTTGNIISHEALDESSFVGNILREILYSPMNLALLTVIVFLVYKIVRDRTEVPSSSAQKQTLPELPKIRRDFTVKELRQYDGNQLDGRVLVAVNGNVYDVSKGKRFYGPGGPYATFAGRDASRNLATFSVVSNDKDDFDDLSDLSAVEMDSVREWEMQFKEKYELVGKLLRTGEEPTNYEDDEDDENIINNDGTVVAQSVNVLSEQKDVLRDRQSKNVTSETEIYAKKISAVDDHNFKEDQIAGSNISLSTPSTENSSLGELPITDF</sequence>
<dbReference type="RefSeq" id="XP_033240088.1">
    <property type="nucleotide sequence ID" value="XM_033384197.1"/>
</dbReference>
<name>A0A6I8W9M6_DROPS</name>